<organism evidence="3 4">
    <name type="scientific">candidate division WWE3 bacterium GW2011_GWF1_42_14</name>
    <dbReference type="NCBI Taxonomy" id="1619138"/>
    <lineage>
        <taxon>Bacteria</taxon>
        <taxon>Katanobacteria</taxon>
    </lineage>
</organism>
<dbReference type="Pfam" id="PF00908">
    <property type="entry name" value="dTDP_sugar_isom"/>
    <property type="match status" value="1"/>
</dbReference>
<name>A0A0G0YRT9_UNCKA</name>
<feature type="active site" description="Proton donor" evidence="1">
    <location>
        <position position="134"/>
    </location>
</feature>
<sequence>MQKKIRTLEKTKINGVYIFRPHTHEDARGMFVEAFTISVLEKTLKKKVKFKAWNHSKSKAGVLRGLHSENTSKLIYPNTGKVFLAVADIRTKSKTFGHALTFEFSRENPFSIFIEAGIAVGFCPADKHDVDYQYLMTSEYSQLIPKGVLWCDHDLNINWPLKKPVLSERDKNNPTLRQLFPGKFK</sequence>
<evidence type="ECO:0000313" key="4">
    <source>
        <dbReference type="Proteomes" id="UP000033847"/>
    </source>
</evidence>
<dbReference type="Gene3D" id="2.60.120.10">
    <property type="entry name" value="Jelly Rolls"/>
    <property type="match status" value="1"/>
</dbReference>
<dbReference type="GO" id="GO:0008830">
    <property type="term" value="F:dTDP-4-dehydrorhamnose 3,5-epimerase activity"/>
    <property type="evidence" value="ECO:0007669"/>
    <property type="project" value="InterPro"/>
</dbReference>
<evidence type="ECO:0000256" key="1">
    <source>
        <dbReference type="PIRSR" id="PIRSR600888-1"/>
    </source>
</evidence>
<accession>A0A0G0YRT9</accession>
<dbReference type="GO" id="GO:0005829">
    <property type="term" value="C:cytosol"/>
    <property type="evidence" value="ECO:0007669"/>
    <property type="project" value="TreeGrafter"/>
</dbReference>
<feature type="active site" description="Proton acceptor" evidence="1">
    <location>
        <position position="67"/>
    </location>
</feature>
<dbReference type="InterPro" id="IPR000888">
    <property type="entry name" value="RmlC-like"/>
</dbReference>
<reference evidence="3 4" key="1">
    <citation type="journal article" date="2015" name="Nature">
        <title>rRNA introns, odd ribosomes, and small enigmatic genomes across a large radiation of phyla.</title>
        <authorList>
            <person name="Brown C.T."/>
            <person name="Hug L.A."/>
            <person name="Thomas B.C."/>
            <person name="Sharon I."/>
            <person name="Castelle C.J."/>
            <person name="Singh A."/>
            <person name="Wilkins M.J."/>
            <person name="Williams K.H."/>
            <person name="Banfield J.F."/>
        </authorList>
    </citation>
    <scope>NUCLEOTIDE SEQUENCE [LARGE SCALE GENOMIC DNA]</scope>
</reference>
<dbReference type="GO" id="GO:0000271">
    <property type="term" value="P:polysaccharide biosynthetic process"/>
    <property type="evidence" value="ECO:0007669"/>
    <property type="project" value="TreeGrafter"/>
</dbReference>
<dbReference type="GO" id="GO:0019305">
    <property type="term" value="P:dTDP-rhamnose biosynthetic process"/>
    <property type="evidence" value="ECO:0007669"/>
    <property type="project" value="TreeGrafter"/>
</dbReference>
<dbReference type="InterPro" id="IPR011051">
    <property type="entry name" value="RmlC_Cupin_sf"/>
</dbReference>
<dbReference type="InterPro" id="IPR014710">
    <property type="entry name" value="RmlC-like_jellyroll"/>
</dbReference>
<gene>
    <name evidence="3" type="ORF">UV00_C0002G0002</name>
</gene>
<protein>
    <submittedName>
        <fullName evidence="3">dTDP-4-deoxyrhamnose-3,5-epimerase</fullName>
    </submittedName>
</protein>
<evidence type="ECO:0000313" key="3">
    <source>
        <dbReference type="EMBL" id="KKS39350.1"/>
    </source>
</evidence>
<comment type="caution">
    <text evidence="3">The sequence shown here is derived from an EMBL/GenBank/DDBJ whole genome shotgun (WGS) entry which is preliminary data.</text>
</comment>
<feature type="site" description="Participates in a stacking interaction with the thymidine ring of dTDP-4-oxo-6-deoxyglucose" evidence="2">
    <location>
        <position position="140"/>
    </location>
</feature>
<dbReference type="AlphaFoldDB" id="A0A0G0YRT9"/>
<evidence type="ECO:0000256" key="2">
    <source>
        <dbReference type="PIRSR" id="PIRSR600888-3"/>
    </source>
</evidence>
<dbReference type="PANTHER" id="PTHR21047:SF2">
    <property type="entry name" value="THYMIDINE DIPHOSPHO-4-KETO-RHAMNOSE 3,5-EPIMERASE"/>
    <property type="match status" value="1"/>
</dbReference>
<dbReference type="PANTHER" id="PTHR21047">
    <property type="entry name" value="DTDP-6-DEOXY-D-GLUCOSE-3,5 EPIMERASE"/>
    <property type="match status" value="1"/>
</dbReference>
<proteinExistence type="predicted"/>
<dbReference type="EMBL" id="LCCU01000002">
    <property type="protein sequence ID" value="KKS39350.1"/>
    <property type="molecule type" value="Genomic_DNA"/>
</dbReference>
<dbReference type="Proteomes" id="UP000033847">
    <property type="component" value="Unassembled WGS sequence"/>
</dbReference>
<dbReference type="SUPFAM" id="SSF51182">
    <property type="entry name" value="RmlC-like cupins"/>
    <property type="match status" value="1"/>
</dbReference>